<evidence type="ECO:0000259" key="1">
    <source>
        <dbReference type="SMART" id="SM01321"/>
    </source>
</evidence>
<dbReference type="InterPro" id="IPR036515">
    <property type="entry name" value="Transposase_17_sf"/>
</dbReference>
<accession>A0A1V4ASI3</accession>
<feature type="domain" description="Transposase IS200-like" evidence="1">
    <location>
        <begin position="9"/>
        <end position="123"/>
    </location>
</feature>
<dbReference type="SUPFAM" id="SSF143422">
    <property type="entry name" value="Transposase IS200-like"/>
    <property type="match status" value="1"/>
</dbReference>
<gene>
    <name evidence="2" type="ORF">AYP45_11255</name>
</gene>
<dbReference type="InterPro" id="IPR002686">
    <property type="entry name" value="Transposase_17"/>
</dbReference>
<dbReference type="PANTHER" id="PTHR34322">
    <property type="entry name" value="TRANSPOSASE, Y1_TNP DOMAIN-CONTAINING"/>
    <property type="match status" value="1"/>
</dbReference>
<dbReference type="STRING" id="1004156.AYP45_11255"/>
<dbReference type="PANTHER" id="PTHR34322:SF2">
    <property type="entry name" value="TRANSPOSASE IS200-LIKE DOMAIN-CONTAINING PROTEIN"/>
    <property type="match status" value="1"/>
</dbReference>
<dbReference type="Gene3D" id="3.30.70.1290">
    <property type="entry name" value="Transposase IS200-like"/>
    <property type="match status" value="1"/>
</dbReference>
<protein>
    <submittedName>
        <fullName evidence="2">Transposase</fullName>
    </submittedName>
</protein>
<dbReference type="GO" id="GO:0006313">
    <property type="term" value="P:DNA transposition"/>
    <property type="evidence" value="ECO:0007669"/>
    <property type="project" value="InterPro"/>
</dbReference>
<dbReference type="GO" id="GO:0003677">
    <property type="term" value="F:DNA binding"/>
    <property type="evidence" value="ECO:0007669"/>
    <property type="project" value="InterPro"/>
</dbReference>
<organism evidence="2 3">
    <name type="scientific">Candidatus Brocadia carolinensis</name>
    <dbReference type="NCBI Taxonomy" id="1004156"/>
    <lineage>
        <taxon>Bacteria</taxon>
        <taxon>Pseudomonadati</taxon>
        <taxon>Planctomycetota</taxon>
        <taxon>Candidatus Brocadiia</taxon>
        <taxon>Candidatus Brocadiales</taxon>
        <taxon>Candidatus Brocadiaceae</taxon>
        <taxon>Candidatus Brocadia</taxon>
    </lineage>
</organism>
<dbReference type="SMART" id="SM01321">
    <property type="entry name" value="Y1_Tnp"/>
    <property type="match status" value="1"/>
</dbReference>
<sequence>MSRIARVVVPEVPHHITQRGNRRLQTFFCDEDYEAYIDLMSQWCTCLNIEVWAYCLMPNHVHLIAVPPSEKALSQAIGEAHRRYTRRVNFREGWRGHLWQGRFASFPMDNTHLYIAARYVELNPVRAKLVKKPQEYRWSSAHAHLAGQDDRLVHVAPLLEMFGEWDEFLSRCLSDEEVEKFRCHERTGRPLGTESFLARLENVLGRILHKKKSGPKVTQKKNRYL</sequence>
<name>A0A1V4ASI3_9BACT</name>
<evidence type="ECO:0000313" key="3">
    <source>
        <dbReference type="Proteomes" id="UP000189681"/>
    </source>
</evidence>
<dbReference type="GO" id="GO:0004803">
    <property type="term" value="F:transposase activity"/>
    <property type="evidence" value="ECO:0007669"/>
    <property type="project" value="InterPro"/>
</dbReference>
<dbReference type="EMBL" id="AYTS01000103">
    <property type="protein sequence ID" value="OOP56070.1"/>
    <property type="molecule type" value="Genomic_DNA"/>
</dbReference>
<reference evidence="2 3" key="1">
    <citation type="journal article" date="2017" name="Water Res.">
        <title>Discovery and metagenomic analysis of an anammox bacterial enrichment related to Candidatus "Brocadia caroliniensis" in a full-scale glycerol-fed nitritation-denitritation separate centrate treatment process.</title>
        <authorList>
            <person name="Park H."/>
            <person name="Brotto A.C."/>
            <person name="van Loosdrecht M.C."/>
            <person name="Chandran K."/>
        </authorList>
    </citation>
    <scope>NUCLEOTIDE SEQUENCE [LARGE SCALE GENOMIC DNA]</scope>
    <source>
        <strain evidence="2">26THWARD</strain>
    </source>
</reference>
<dbReference type="AlphaFoldDB" id="A0A1V4ASI3"/>
<proteinExistence type="predicted"/>
<dbReference type="Proteomes" id="UP000189681">
    <property type="component" value="Unassembled WGS sequence"/>
</dbReference>
<dbReference type="Pfam" id="PF01797">
    <property type="entry name" value="Y1_Tnp"/>
    <property type="match status" value="1"/>
</dbReference>
<evidence type="ECO:0000313" key="2">
    <source>
        <dbReference type="EMBL" id="OOP56070.1"/>
    </source>
</evidence>
<comment type="caution">
    <text evidence="2">The sequence shown here is derived from an EMBL/GenBank/DDBJ whole genome shotgun (WGS) entry which is preliminary data.</text>
</comment>